<proteinExistence type="predicted"/>
<dbReference type="Proteomes" id="UP000031978">
    <property type="component" value="Unassembled WGS sequence"/>
</dbReference>
<accession>A0AB34QQC3</accession>
<dbReference type="AlphaFoldDB" id="A0AB34QQC3"/>
<evidence type="ECO:0000313" key="2">
    <source>
        <dbReference type="Proteomes" id="UP000031978"/>
    </source>
</evidence>
<dbReference type="EMBL" id="JXCL01000040">
    <property type="protein sequence ID" value="KIL12168.1"/>
    <property type="molecule type" value="Genomic_DNA"/>
</dbReference>
<evidence type="ECO:0000313" key="1">
    <source>
        <dbReference type="EMBL" id="KIL12168.1"/>
    </source>
</evidence>
<gene>
    <name evidence="1" type="ORF">B4127_1499</name>
</gene>
<sequence>MLKRQIMSVNKKHIENTTRNNFDFNIVIFNFSYNRFP</sequence>
<reference evidence="1 2" key="1">
    <citation type="submission" date="2014-12" db="EMBL/GenBank/DDBJ databases">
        <title>Draft Genome Sequences of Five Spore-Forming Food Isolates of Bacillus pumilus.</title>
        <authorList>
            <person name="de Jong A."/>
            <person name="van Heel A.J."/>
            <person name="Montalban-Lopez M."/>
            <person name="Krawczyk A.O."/>
            <person name="Berendsen E.M."/>
            <person name="Wells-Bennik M."/>
            <person name="Kuipers O.P."/>
        </authorList>
    </citation>
    <scope>NUCLEOTIDE SEQUENCE [LARGE SCALE GENOMIC DNA]</scope>
    <source>
        <strain evidence="1 2">B4127</strain>
    </source>
</reference>
<protein>
    <submittedName>
        <fullName evidence="1">Uncharacterized protein</fullName>
    </submittedName>
</protein>
<comment type="caution">
    <text evidence="1">The sequence shown here is derived from an EMBL/GenBank/DDBJ whole genome shotgun (WGS) entry which is preliminary data.</text>
</comment>
<organism evidence="1 2">
    <name type="scientific">Bacillus pumilus</name>
    <name type="common">Bacillus mesentericus</name>
    <dbReference type="NCBI Taxonomy" id="1408"/>
    <lineage>
        <taxon>Bacteria</taxon>
        <taxon>Bacillati</taxon>
        <taxon>Bacillota</taxon>
        <taxon>Bacilli</taxon>
        <taxon>Bacillales</taxon>
        <taxon>Bacillaceae</taxon>
        <taxon>Bacillus</taxon>
    </lineage>
</organism>
<name>A0AB34QQC3_BACPU</name>